<evidence type="ECO:0000313" key="3">
    <source>
        <dbReference type="Proteomes" id="UP000036987"/>
    </source>
</evidence>
<dbReference type="EMBL" id="LFYR01000382">
    <property type="protein sequence ID" value="KMZ74228.1"/>
    <property type="molecule type" value="Genomic_DNA"/>
</dbReference>
<protein>
    <submittedName>
        <fullName evidence="2">Uncharacterized protein</fullName>
    </submittedName>
</protein>
<name>A0A0K9PYU8_ZOSMR</name>
<feature type="compositionally biased region" description="Polar residues" evidence="1">
    <location>
        <begin position="1"/>
        <end position="18"/>
    </location>
</feature>
<dbReference type="Proteomes" id="UP000036987">
    <property type="component" value="Unassembled WGS sequence"/>
</dbReference>
<reference evidence="3" key="1">
    <citation type="journal article" date="2016" name="Nature">
        <title>The genome of the seagrass Zostera marina reveals angiosperm adaptation to the sea.</title>
        <authorList>
            <person name="Olsen J.L."/>
            <person name="Rouze P."/>
            <person name="Verhelst B."/>
            <person name="Lin Y.-C."/>
            <person name="Bayer T."/>
            <person name="Collen J."/>
            <person name="Dattolo E."/>
            <person name="De Paoli E."/>
            <person name="Dittami S."/>
            <person name="Maumus F."/>
            <person name="Michel G."/>
            <person name="Kersting A."/>
            <person name="Lauritano C."/>
            <person name="Lohaus R."/>
            <person name="Toepel M."/>
            <person name="Tonon T."/>
            <person name="Vanneste K."/>
            <person name="Amirebrahimi M."/>
            <person name="Brakel J."/>
            <person name="Bostroem C."/>
            <person name="Chovatia M."/>
            <person name="Grimwood J."/>
            <person name="Jenkins J.W."/>
            <person name="Jueterbock A."/>
            <person name="Mraz A."/>
            <person name="Stam W.T."/>
            <person name="Tice H."/>
            <person name="Bornberg-Bauer E."/>
            <person name="Green P.J."/>
            <person name="Pearson G.A."/>
            <person name="Procaccini G."/>
            <person name="Duarte C.M."/>
            <person name="Schmutz J."/>
            <person name="Reusch T.B.H."/>
            <person name="Van de Peer Y."/>
        </authorList>
    </citation>
    <scope>NUCLEOTIDE SEQUENCE [LARGE SCALE GENOMIC DNA]</scope>
    <source>
        <strain evidence="3">cv. Finnish</strain>
    </source>
</reference>
<dbReference type="AlphaFoldDB" id="A0A0K9PYU8"/>
<gene>
    <name evidence="2" type="ORF">ZOSMA_13315G00010</name>
</gene>
<sequence>MASADSNKIQILDSNPTGRNMEEEAKVEKMKRMMVIVEEKKGEDRRGGGKEIHKSVNWIPESWGKDNFLNEW</sequence>
<evidence type="ECO:0000256" key="1">
    <source>
        <dbReference type="SAM" id="MobiDB-lite"/>
    </source>
</evidence>
<accession>A0A0K9PYU8</accession>
<feature type="region of interest" description="Disordered" evidence="1">
    <location>
        <begin position="1"/>
        <end position="22"/>
    </location>
</feature>
<comment type="caution">
    <text evidence="2">The sequence shown here is derived from an EMBL/GenBank/DDBJ whole genome shotgun (WGS) entry which is preliminary data.</text>
</comment>
<organism evidence="2 3">
    <name type="scientific">Zostera marina</name>
    <name type="common">Eelgrass</name>
    <dbReference type="NCBI Taxonomy" id="29655"/>
    <lineage>
        <taxon>Eukaryota</taxon>
        <taxon>Viridiplantae</taxon>
        <taxon>Streptophyta</taxon>
        <taxon>Embryophyta</taxon>
        <taxon>Tracheophyta</taxon>
        <taxon>Spermatophyta</taxon>
        <taxon>Magnoliopsida</taxon>
        <taxon>Liliopsida</taxon>
        <taxon>Zosteraceae</taxon>
        <taxon>Zostera</taxon>
    </lineage>
</organism>
<keyword evidence="3" id="KW-1185">Reference proteome</keyword>
<proteinExistence type="predicted"/>
<feature type="non-terminal residue" evidence="2">
    <location>
        <position position="72"/>
    </location>
</feature>
<evidence type="ECO:0000313" key="2">
    <source>
        <dbReference type="EMBL" id="KMZ74228.1"/>
    </source>
</evidence>